<dbReference type="Pfam" id="PF21033">
    <property type="entry name" value="RMD1-3"/>
    <property type="match status" value="1"/>
</dbReference>
<feature type="compositionally biased region" description="Acidic residues" evidence="13">
    <location>
        <begin position="187"/>
        <end position="202"/>
    </location>
</feature>
<dbReference type="PANTHER" id="PTHR16056">
    <property type="entry name" value="REGULATOR OF MICROTUBULE DYNAMICS PROTEIN"/>
    <property type="match status" value="1"/>
</dbReference>
<feature type="transmembrane region" description="Helical" evidence="14">
    <location>
        <begin position="432"/>
        <end position="450"/>
    </location>
</feature>
<dbReference type="GO" id="GO:0005634">
    <property type="term" value="C:nucleus"/>
    <property type="evidence" value="ECO:0007669"/>
    <property type="project" value="UniProtKB-SubCell"/>
</dbReference>
<feature type="compositionally biased region" description="Acidic residues" evidence="13">
    <location>
        <begin position="216"/>
        <end position="225"/>
    </location>
</feature>
<organism evidence="15 16">
    <name type="scientific">Takifugu bimaculatus</name>
    <dbReference type="NCBI Taxonomy" id="433685"/>
    <lineage>
        <taxon>Eukaryota</taxon>
        <taxon>Metazoa</taxon>
        <taxon>Chordata</taxon>
        <taxon>Craniata</taxon>
        <taxon>Vertebrata</taxon>
        <taxon>Euteleostomi</taxon>
        <taxon>Actinopterygii</taxon>
        <taxon>Neopterygii</taxon>
        <taxon>Teleostei</taxon>
        <taxon>Neoteleostei</taxon>
        <taxon>Acanthomorphata</taxon>
        <taxon>Eupercaria</taxon>
        <taxon>Tetraodontiformes</taxon>
        <taxon>Tetradontoidea</taxon>
        <taxon>Tetraodontidae</taxon>
        <taxon>Takifugu</taxon>
    </lineage>
</organism>
<reference evidence="15 16" key="1">
    <citation type="submission" date="2019-04" db="EMBL/GenBank/DDBJ databases">
        <title>The sequence and de novo assembly of Takifugu bimaculatus genome using PacBio and Hi-C technologies.</title>
        <authorList>
            <person name="Xu P."/>
            <person name="Liu B."/>
            <person name="Zhou Z."/>
        </authorList>
    </citation>
    <scope>NUCLEOTIDE SEQUENCE [LARGE SCALE GENOMIC DNA]</scope>
    <source>
        <strain evidence="15">TB-2018</strain>
        <tissue evidence="15">Muscle</tissue>
    </source>
</reference>
<evidence type="ECO:0000256" key="11">
    <source>
        <dbReference type="ARBA" id="ARBA00023212"/>
    </source>
</evidence>
<keyword evidence="6" id="KW-1000">Mitochondrion outer membrane</keyword>
<protein>
    <recommendedName>
        <fullName evidence="17">Regulator of microtubule dynamics protein 3</fullName>
    </recommendedName>
</protein>
<gene>
    <name evidence="15" type="ORF">fugu_017368</name>
</gene>
<evidence type="ECO:0000256" key="13">
    <source>
        <dbReference type="SAM" id="MobiDB-lite"/>
    </source>
</evidence>
<evidence type="ECO:0000313" key="16">
    <source>
        <dbReference type="Proteomes" id="UP000516260"/>
    </source>
</evidence>
<evidence type="ECO:0000256" key="9">
    <source>
        <dbReference type="ARBA" id="ARBA00023128"/>
    </source>
</evidence>
<keyword evidence="7 14" id="KW-1133">Transmembrane helix</keyword>
<keyword evidence="5 14" id="KW-0812">Transmembrane</keyword>
<dbReference type="EMBL" id="SWLE01000011">
    <property type="protein sequence ID" value="TNM94609.1"/>
    <property type="molecule type" value="Genomic_DNA"/>
</dbReference>
<evidence type="ECO:0000313" key="15">
    <source>
        <dbReference type="EMBL" id="TNM94609.1"/>
    </source>
</evidence>
<dbReference type="InterPro" id="IPR049039">
    <property type="entry name" value="RMD1-3_a_helical_rpt"/>
</dbReference>
<evidence type="ECO:0000256" key="1">
    <source>
        <dbReference type="ARBA" id="ARBA00004123"/>
    </source>
</evidence>
<keyword evidence="10 14" id="KW-0472">Membrane</keyword>
<dbReference type="GO" id="GO:0008017">
    <property type="term" value="F:microtubule binding"/>
    <property type="evidence" value="ECO:0007669"/>
    <property type="project" value="TreeGrafter"/>
</dbReference>
<proteinExistence type="predicted"/>
<dbReference type="Proteomes" id="UP000516260">
    <property type="component" value="Chromosome 19"/>
</dbReference>
<dbReference type="PANTHER" id="PTHR16056:SF18">
    <property type="entry name" value="REGULATOR OF MICROTUBULE DYNAMICS PROTEIN 3"/>
    <property type="match status" value="1"/>
</dbReference>
<keyword evidence="8" id="KW-0175">Coiled coil</keyword>
<feature type="transmembrane region" description="Helical" evidence="14">
    <location>
        <begin position="6"/>
        <end position="29"/>
    </location>
</feature>
<evidence type="ECO:0000256" key="8">
    <source>
        <dbReference type="ARBA" id="ARBA00023054"/>
    </source>
</evidence>
<dbReference type="AlphaFoldDB" id="A0A4Z2BRA6"/>
<keyword evidence="16" id="KW-1185">Reference proteome</keyword>
<keyword evidence="9" id="KW-0496">Mitochondrion</keyword>
<dbReference type="GO" id="GO:0005876">
    <property type="term" value="C:spindle microtubule"/>
    <property type="evidence" value="ECO:0007669"/>
    <property type="project" value="TreeGrafter"/>
</dbReference>
<keyword evidence="12" id="KW-0539">Nucleus</keyword>
<accession>A0A4Z2BRA6</accession>
<evidence type="ECO:0000256" key="5">
    <source>
        <dbReference type="ARBA" id="ARBA00022692"/>
    </source>
</evidence>
<comment type="caution">
    <text evidence="15">The sequence shown here is derived from an EMBL/GenBank/DDBJ whole genome shotgun (WGS) entry which is preliminary data.</text>
</comment>
<evidence type="ECO:0000256" key="6">
    <source>
        <dbReference type="ARBA" id="ARBA00022787"/>
    </source>
</evidence>
<evidence type="ECO:0008006" key="17">
    <source>
        <dbReference type="Google" id="ProtNLM"/>
    </source>
</evidence>
<dbReference type="GO" id="GO:0097431">
    <property type="term" value="C:mitotic spindle pole"/>
    <property type="evidence" value="ECO:0007669"/>
    <property type="project" value="TreeGrafter"/>
</dbReference>
<evidence type="ECO:0000256" key="7">
    <source>
        <dbReference type="ARBA" id="ARBA00022989"/>
    </source>
</evidence>
<keyword evidence="4" id="KW-0963">Cytoplasm</keyword>
<evidence type="ECO:0000256" key="2">
    <source>
        <dbReference type="ARBA" id="ARBA00004572"/>
    </source>
</evidence>
<comment type="subcellular location">
    <subcellularLocation>
        <location evidence="3">Cytoplasm</location>
        <location evidence="3">Cytoskeleton</location>
        <location evidence="3">Spindle pole</location>
    </subcellularLocation>
    <subcellularLocation>
        <location evidence="2">Mitochondrion outer membrane</location>
        <topology evidence="2">Single-pass membrane protein</topology>
    </subcellularLocation>
    <subcellularLocation>
        <location evidence="1">Nucleus</location>
    </subcellularLocation>
</comment>
<feature type="region of interest" description="Disordered" evidence="13">
    <location>
        <begin position="176"/>
        <end position="225"/>
    </location>
</feature>
<keyword evidence="11" id="KW-0206">Cytoskeleton</keyword>
<name>A0A4Z2BRA6_9TELE</name>
<evidence type="ECO:0000256" key="14">
    <source>
        <dbReference type="SAM" id="Phobius"/>
    </source>
</evidence>
<evidence type="ECO:0000256" key="4">
    <source>
        <dbReference type="ARBA" id="ARBA00022490"/>
    </source>
</evidence>
<evidence type="ECO:0000256" key="3">
    <source>
        <dbReference type="ARBA" id="ARBA00004647"/>
    </source>
</evidence>
<evidence type="ECO:0000256" key="12">
    <source>
        <dbReference type="ARBA" id="ARBA00023242"/>
    </source>
</evidence>
<sequence>MNTWLGRNGLIGLAVGASAAFGFIAYIIYREKKSRKMQKMLLQPPAAPQAFDLTDGATLLRDTHDAQVMEAHRQALAAVEAVLQGLSPDQQLELRNQLDQVLNCVASLRAEVAELRGGLQDIAQQMIPDVNQRVRRRRHVVHRERTDSTSSSSIYFTASQSAFEDTSEGGYTTAYAESDYTDRDSEKEEGDQEPEQESDEDEKSCATVVTLRQEDSQEEEDEDSEIVEEVVVEDGRGLDLTELPPNGELALLLAQSDILHTGDATLKAEGYHLLLANQTEYGDSREFLWRFARAYSDMYICTENKQEKKMYALQGLEEAELALKKTNLNAECHKWFALLAGLTSQNESMHSKLKSSYILKEHLEHFLTLRDDDPMCFYLLGRWCYEVANLDWLEKKTAAAIYQKPPTSTLNDALENFLKVSCSFTVRSHRRLIVCNSYCIFCCSFLHYFFKKYTKAQFLRIYLSLTVNKFCVRQLNVQPKPVLQAEELSPGFSKMVRLCIAKVKLIQQSSTSFHR</sequence>
<dbReference type="GO" id="GO:0005741">
    <property type="term" value="C:mitochondrial outer membrane"/>
    <property type="evidence" value="ECO:0007669"/>
    <property type="project" value="UniProtKB-SubCell"/>
</dbReference>
<evidence type="ECO:0000256" key="10">
    <source>
        <dbReference type="ARBA" id="ARBA00023136"/>
    </source>
</evidence>